<dbReference type="Gene3D" id="2.60.40.290">
    <property type="match status" value="1"/>
</dbReference>
<dbReference type="InterPro" id="IPR008965">
    <property type="entry name" value="CBM2/CBM3_carb-bd_dom_sf"/>
</dbReference>
<comment type="caution">
    <text evidence="3">The sequence shown here is derived from an EMBL/GenBank/DDBJ whole genome shotgun (WGS) entry which is preliminary data.</text>
</comment>
<dbReference type="InterPro" id="IPR001919">
    <property type="entry name" value="CBD2"/>
</dbReference>
<dbReference type="RefSeq" id="WP_387412704.1">
    <property type="nucleotide sequence ID" value="NZ_JBIASD010000011.1"/>
</dbReference>
<dbReference type="Proteomes" id="UP001602013">
    <property type="component" value="Unassembled WGS sequence"/>
</dbReference>
<feature type="compositionally biased region" description="Low complexity" evidence="1">
    <location>
        <begin position="1"/>
        <end position="18"/>
    </location>
</feature>
<dbReference type="InterPro" id="IPR012291">
    <property type="entry name" value="CBM2_carb-bd_dom_sf"/>
</dbReference>
<name>A0ABW6SRM6_9ACTN</name>
<feature type="domain" description="CBM2" evidence="2">
    <location>
        <begin position="21"/>
        <end position="126"/>
    </location>
</feature>
<dbReference type="PROSITE" id="PS51173">
    <property type="entry name" value="CBM2"/>
    <property type="match status" value="1"/>
</dbReference>
<dbReference type="Pfam" id="PF00553">
    <property type="entry name" value="CBM_2"/>
    <property type="match status" value="1"/>
</dbReference>
<organism evidence="3 4">
    <name type="scientific">Microtetraspora malaysiensis</name>
    <dbReference type="NCBI Taxonomy" id="161358"/>
    <lineage>
        <taxon>Bacteria</taxon>
        <taxon>Bacillati</taxon>
        <taxon>Actinomycetota</taxon>
        <taxon>Actinomycetes</taxon>
        <taxon>Streptosporangiales</taxon>
        <taxon>Streptosporangiaceae</taxon>
        <taxon>Microtetraspora</taxon>
    </lineage>
</organism>
<evidence type="ECO:0000313" key="4">
    <source>
        <dbReference type="Proteomes" id="UP001602013"/>
    </source>
</evidence>
<sequence length="126" mass="12486">MAAGPETASPSVTPSASPSAPPSGGKTCTATYTVTNSWSDGFQGEVAVKNTGTAAMSGWTVKWTFPNGQTISQLWNGTLAANGSSVTVTNLSWNGALAVNASTTFGFSASLSGANDSPASVTCTAS</sequence>
<dbReference type="SUPFAM" id="SSF49384">
    <property type="entry name" value="Carbohydrate-binding domain"/>
    <property type="match status" value="1"/>
</dbReference>
<evidence type="ECO:0000313" key="3">
    <source>
        <dbReference type="EMBL" id="MFF3667645.1"/>
    </source>
</evidence>
<gene>
    <name evidence="3" type="ORF">ACFYXI_18775</name>
</gene>
<evidence type="ECO:0000259" key="2">
    <source>
        <dbReference type="PROSITE" id="PS51173"/>
    </source>
</evidence>
<keyword evidence="4" id="KW-1185">Reference proteome</keyword>
<evidence type="ECO:0000256" key="1">
    <source>
        <dbReference type="SAM" id="MobiDB-lite"/>
    </source>
</evidence>
<accession>A0ABW6SRM6</accession>
<reference evidence="3 4" key="1">
    <citation type="submission" date="2024-10" db="EMBL/GenBank/DDBJ databases">
        <title>The Natural Products Discovery Center: Release of the First 8490 Sequenced Strains for Exploring Actinobacteria Biosynthetic Diversity.</title>
        <authorList>
            <person name="Kalkreuter E."/>
            <person name="Kautsar S.A."/>
            <person name="Yang D."/>
            <person name="Bader C.D."/>
            <person name="Teijaro C.N."/>
            <person name="Fluegel L."/>
            <person name="Davis C.M."/>
            <person name="Simpson J.R."/>
            <person name="Lauterbach L."/>
            <person name="Steele A.D."/>
            <person name="Gui C."/>
            <person name="Meng S."/>
            <person name="Li G."/>
            <person name="Viehrig K."/>
            <person name="Ye F."/>
            <person name="Su P."/>
            <person name="Kiefer A.F."/>
            <person name="Nichols A."/>
            <person name="Cepeda A.J."/>
            <person name="Yan W."/>
            <person name="Fan B."/>
            <person name="Jiang Y."/>
            <person name="Adhikari A."/>
            <person name="Zheng C.-J."/>
            <person name="Schuster L."/>
            <person name="Cowan T.M."/>
            <person name="Smanski M.J."/>
            <person name="Chevrette M.G."/>
            <person name="De Carvalho L.P.S."/>
            <person name="Shen B."/>
        </authorList>
    </citation>
    <scope>NUCLEOTIDE SEQUENCE [LARGE SCALE GENOMIC DNA]</scope>
    <source>
        <strain evidence="3 4">NPDC002173</strain>
    </source>
</reference>
<protein>
    <submittedName>
        <fullName evidence="3">Cellulose binding domain-containing protein</fullName>
    </submittedName>
</protein>
<proteinExistence type="predicted"/>
<dbReference type="EMBL" id="JBIASD010000011">
    <property type="protein sequence ID" value="MFF3667645.1"/>
    <property type="molecule type" value="Genomic_DNA"/>
</dbReference>
<feature type="region of interest" description="Disordered" evidence="1">
    <location>
        <begin position="1"/>
        <end position="26"/>
    </location>
</feature>
<dbReference type="SMART" id="SM00637">
    <property type="entry name" value="CBD_II"/>
    <property type="match status" value="1"/>
</dbReference>